<evidence type="ECO:0000256" key="1">
    <source>
        <dbReference type="SAM" id="MobiDB-lite"/>
    </source>
</evidence>
<keyword evidence="3" id="KW-1185">Reference proteome</keyword>
<evidence type="ECO:0000313" key="3">
    <source>
        <dbReference type="Proteomes" id="UP001626550"/>
    </source>
</evidence>
<dbReference type="AlphaFoldDB" id="A0ABD2Q8H1"/>
<accession>A0ABD2Q8H1</accession>
<comment type="caution">
    <text evidence="2">The sequence shown here is derived from an EMBL/GenBank/DDBJ whole genome shotgun (WGS) entry which is preliminary data.</text>
</comment>
<protein>
    <submittedName>
        <fullName evidence="2">Uncharacterized protein</fullName>
    </submittedName>
</protein>
<dbReference type="Proteomes" id="UP001626550">
    <property type="component" value="Unassembled WGS sequence"/>
</dbReference>
<evidence type="ECO:0000313" key="2">
    <source>
        <dbReference type="EMBL" id="KAL3315041.1"/>
    </source>
</evidence>
<reference evidence="2 3" key="1">
    <citation type="submission" date="2024-11" db="EMBL/GenBank/DDBJ databases">
        <title>Adaptive evolution of stress response genes in parasites aligns with host niche diversity.</title>
        <authorList>
            <person name="Hahn C."/>
            <person name="Resl P."/>
        </authorList>
    </citation>
    <scope>NUCLEOTIDE SEQUENCE [LARGE SCALE GENOMIC DNA]</scope>
    <source>
        <strain evidence="2">EGGRZ-B1_66</strain>
        <tissue evidence="2">Body</tissue>
    </source>
</reference>
<organism evidence="2 3">
    <name type="scientific">Cichlidogyrus casuarinus</name>
    <dbReference type="NCBI Taxonomy" id="1844966"/>
    <lineage>
        <taxon>Eukaryota</taxon>
        <taxon>Metazoa</taxon>
        <taxon>Spiralia</taxon>
        <taxon>Lophotrochozoa</taxon>
        <taxon>Platyhelminthes</taxon>
        <taxon>Monogenea</taxon>
        <taxon>Monopisthocotylea</taxon>
        <taxon>Dactylogyridea</taxon>
        <taxon>Ancyrocephalidae</taxon>
        <taxon>Cichlidogyrus</taxon>
    </lineage>
</organism>
<dbReference type="EMBL" id="JBJKFK010000840">
    <property type="protein sequence ID" value="KAL3315041.1"/>
    <property type="molecule type" value="Genomic_DNA"/>
</dbReference>
<name>A0ABD2Q8H1_9PLAT</name>
<feature type="compositionally biased region" description="Basic residues" evidence="1">
    <location>
        <begin position="85"/>
        <end position="98"/>
    </location>
</feature>
<feature type="region of interest" description="Disordered" evidence="1">
    <location>
        <begin position="74"/>
        <end position="100"/>
    </location>
</feature>
<proteinExistence type="predicted"/>
<gene>
    <name evidence="2" type="ORF">Ciccas_006323</name>
</gene>
<sequence>MSNTISMRVLAMLSNYHGQARSRRASATWADEVEMREMLEREVVNRDEISQRHRPKERMKAFFLRGERRHSLEGGSTFMPSIASKKQRTSHKKLKKRSFSTGIKVKRDSLKVPDAMNESQSMEDLMVVGKSSPMQQMLLNAYSREKAETARKKSNVCRCL</sequence>